<evidence type="ECO:0000256" key="2">
    <source>
        <dbReference type="ARBA" id="ARBA00022722"/>
    </source>
</evidence>
<dbReference type="PIRSF" id="PIRSF005902">
    <property type="entry name" value="DNase_TatD"/>
    <property type="match status" value="1"/>
</dbReference>
<evidence type="ECO:0000256" key="6">
    <source>
        <dbReference type="ARBA" id="ARBA00022842"/>
    </source>
</evidence>
<dbReference type="RefSeq" id="WP_007184190.1">
    <property type="nucleotide sequence ID" value="NZ_AKGD01000001.1"/>
</dbReference>
<dbReference type="AlphaFoldDB" id="I7ZGT8"/>
<dbReference type="PANTHER" id="PTHR10060">
    <property type="entry name" value="TATD FAMILY DEOXYRIBONUCLEASE"/>
    <property type="match status" value="1"/>
</dbReference>
<keyword evidence="1" id="KW-0963">Cytoplasm</keyword>
<feature type="binding site" evidence="7">
    <location>
        <position position="157"/>
    </location>
    <ligand>
        <name>a divalent metal cation</name>
        <dbReference type="ChEBI" id="CHEBI:60240"/>
        <label>2</label>
    </ligand>
</feature>
<comment type="caution">
    <text evidence="8">The sequence shown here is derived from an EMBL/GenBank/DDBJ whole genome shotgun (WGS) entry which is preliminary data.</text>
</comment>
<keyword evidence="6" id="KW-0460">Magnesium</keyword>
<dbReference type="SUPFAM" id="SSF51556">
    <property type="entry name" value="Metallo-dependent hydrolases"/>
    <property type="match status" value="1"/>
</dbReference>
<feature type="binding site" evidence="7">
    <location>
        <position position="208"/>
    </location>
    <ligand>
        <name>a divalent metal cation</name>
        <dbReference type="ChEBI" id="CHEBI:60240"/>
        <label>1</label>
    </ligand>
</feature>
<keyword evidence="3 7" id="KW-0479">Metal-binding</keyword>
<dbReference type="CDD" id="cd01310">
    <property type="entry name" value="TatD_DNAse"/>
    <property type="match status" value="1"/>
</dbReference>
<dbReference type="InterPro" id="IPR050891">
    <property type="entry name" value="TatD-type_Hydrolase"/>
</dbReference>
<dbReference type="GO" id="GO:0004527">
    <property type="term" value="F:exonuclease activity"/>
    <property type="evidence" value="ECO:0007669"/>
    <property type="project" value="UniProtKB-KW"/>
</dbReference>
<dbReference type="FunFam" id="3.20.20.140:FF:000018">
    <property type="entry name" value="3'-5' ssDNA/RNA exonuclease TatD"/>
    <property type="match status" value="1"/>
</dbReference>
<sequence>MTPELIDIGANLAHESFAADFDAVLERAAAAGVSTLVVTGSSAESAEHAAELAARHPGRLYATAGLHPHHASDWTPALGRRFRELALLPGVVSLGECGLDYFRDFSPRADQREAFAAQLEIAVDLGLPVFLHQRDAHADFFALLREYRGKLGAVVVHCFTDTAEALADYLAIDCHIGITGWICDERRGRHLIEAVKLIPDDRLLIETDAPYLLPRTAPKSAQKSAHRRNEPCYLPYVLDAIADARGQDRIELAQLTTRNARRFFGIEARQ</sequence>
<dbReference type="PANTHER" id="PTHR10060:SF15">
    <property type="entry name" value="DEOXYRIBONUCLEASE TATDN1"/>
    <property type="match status" value="1"/>
</dbReference>
<protein>
    <submittedName>
        <fullName evidence="8">Type V secretory pathway protein</fullName>
    </submittedName>
</protein>
<organism evidence="8 9">
    <name type="scientific">Hydrocarboniphaga effusa AP103</name>
    <dbReference type="NCBI Taxonomy" id="1172194"/>
    <lineage>
        <taxon>Bacteria</taxon>
        <taxon>Pseudomonadati</taxon>
        <taxon>Pseudomonadota</taxon>
        <taxon>Gammaproteobacteria</taxon>
        <taxon>Nevskiales</taxon>
        <taxon>Nevskiaceae</taxon>
        <taxon>Hydrocarboniphaga</taxon>
    </lineage>
</organism>
<dbReference type="EMBL" id="AKGD01000001">
    <property type="protein sequence ID" value="EIT71099.1"/>
    <property type="molecule type" value="Genomic_DNA"/>
</dbReference>
<dbReference type="OrthoDB" id="9810005at2"/>
<evidence type="ECO:0000256" key="4">
    <source>
        <dbReference type="ARBA" id="ARBA00022801"/>
    </source>
</evidence>
<name>I7ZGT8_9GAMM</name>
<evidence type="ECO:0000313" key="8">
    <source>
        <dbReference type="EMBL" id="EIT71099.1"/>
    </source>
</evidence>
<dbReference type="Proteomes" id="UP000003704">
    <property type="component" value="Unassembled WGS sequence"/>
</dbReference>
<dbReference type="GO" id="GO:0046872">
    <property type="term" value="F:metal ion binding"/>
    <property type="evidence" value="ECO:0007669"/>
    <property type="project" value="UniProtKB-KW"/>
</dbReference>
<dbReference type="InterPro" id="IPR001130">
    <property type="entry name" value="TatD-like"/>
</dbReference>
<dbReference type="InterPro" id="IPR032466">
    <property type="entry name" value="Metal_Hydrolase"/>
</dbReference>
<keyword evidence="2" id="KW-0540">Nuclease</keyword>
<keyword evidence="4" id="KW-0378">Hydrolase</keyword>
<accession>I7ZGT8</accession>
<reference evidence="8 9" key="1">
    <citation type="journal article" date="2012" name="J. Bacteriol.">
        <title>Genome Sequence of n-Alkane-Degrading Hydrocarboniphaga effusa Strain AP103T (ATCC BAA-332T).</title>
        <authorList>
            <person name="Chang H.K."/>
            <person name="Zylstra G.J."/>
            <person name="Chae J.C."/>
        </authorList>
    </citation>
    <scope>NUCLEOTIDE SEQUENCE [LARGE SCALE GENOMIC DNA]</scope>
    <source>
        <strain evidence="8 9">AP103</strain>
    </source>
</reference>
<dbReference type="Gene3D" id="3.20.20.140">
    <property type="entry name" value="Metal-dependent hydrolases"/>
    <property type="match status" value="1"/>
</dbReference>
<dbReference type="PATRIC" id="fig|1172194.4.peg.1187"/>
<dbReference type="STRING" id="1172194.WQQ_12360"/>
<evidence type="ECO:0000313" key="9">
    <source>
        <dbReference type="Proteomes" id="UP000003704"/>
    </source>
</evidence>
<dbReference type="Pfam" id="PF01026">
    <property type="entry name" value="TatD_DNase"/>
    <property type="match status" value="1"/>
</dbReference>
<dbReference type="PROSITE" id="PS01091">
    <property type="entry name" value="TATD_3"/>
    <property type="match status" value="1"/>
</dbReference>
<gene>
    <name evidence="8" type="ORF">WQQ_12360</name>
</gene>
<feature type="binding site" evidence="7">
    <location>
        <position position="132"/>
    </location>
    <ligand>
        <name>a divalent metal cation</name>
        <dbReference type="ChEBI" id="CHEBI:60240"/>
        <label>2</label>
    </ligand>
</feature>
<evidence type="ECO:0000256" key="5">
    <source>
        <dbReference type="ARBA" id="ARBA00022839"/>
    </source>
</evidence>
<evidence type="ECO:0000256" key="3">
    <source>
        <dbReference type="ARBA" id="ARBA00022723"/>
    </source>
</evidence>
<keyword evidence="5" id="KW-0269">Exonuclease</keyword>
<evidence type="ECO:0000256" key="1">
    <source>
        <dbReference type="ARBA" id="ARBA00022490"/>
    </source>
</evidence>
<keyword evidence="9" id="KW-1185">Reference proteome</keyword>
<proteinExistence type="predicted"/>
<evidence type="ECO:0000256" key="7">
    <source>
        <dbReference type="PIRSR" id="PIRSR005902-1"/>
    </source>
</evidence>
<feature type="binding site" evidence="7">
    <location>
        <position position="96"/>
    </location>
    <ligand>
        <name>a divalent metal cation</name>
        <dbReference type="ChEBI" id="CHEBI:60240"/>
        <label>1</label>
    </ligand>
</feature>
<dbReference type="InterPro" id="IPR018228">
    <property type="entry name" value="DNase_TatD-rel_CS"/>
</dbReference>